<evidence type="ECO:0000259" key="1">
    <source>
        <dbReference type="Pfam" id="PF10547"/>
    </source>
</evidence>
<dbReference type="EMBL" id="QRBW01000077">
    <property type="protein sequence ID" value="RDT57302.1"/>
    <property type="molecule type" value="Genomic_DNA"/>
</dbReference>
<organism evidence="2 3">
    <name type="scientific">Enterobacter roggenkampii</name>
    <dbReference type="NCBI Taxonomy" id="1812935"/>
    <lineage>
        <taxon>Bacteria</taxon>
        <taxon>Pseudomonadati</taxon>
        <taxon>Pseudomonadota</taxon>
        <taxon>Gammaproteobacteria</taxon>
        <taxon>Enterobacterales</taxon>
        <taxon>Enterobacteriaceae</taxon>
        <taxon>Enterobacter</taxon>
        <taxon>Enterobacter cloacae complex</taxon>
    </lineage>
</organism>
<protein>
    <recommendedName>
        <fullName evidence="1">Antirepressor protein ant N-terminal domain-containing protein</fullName>
    </recommendedName>
</protein>
<proteinExistence type="predicted"/>
<comment type="caution">
    <text evidence="2">The sequence shown here is derived from an EMBL/GenBank/DDBJ whole genome shotgun (WGS) entry which is preliminary data.</text>
</comment>
<evidence type="ECO:0000313" key="3">
    <source>
        <dbReference type="Proteomes" id="UP000255291"/>
    </source>
</evidence>
<dbReference type="AlphaFoldDB" id="A0ABD7GQ70"/>
<feature type="domain" description="Antirepressor protein ant N-terminal" evidence="1">
    <location>
        <begin position="12"/>
        <end position="120"/>
    </location>
</feature>
<dbReference type="PRINTS" id="PR01994">
    <property type="entry name" value="ANTIREPRESSR"/>
</dbReference>
<reference evidence="2 3" key="1">
    <citation type="submission" date="2018-07" db="EMBL/GenBank/DDBJ databases">
        <title>The use of a cohorting ward and systematic surveillance cultures for the control of a Klebsiella pneumoniae carbapenemase (KPC)-producing Enterobacteriaceae outbreak.</title>
        <authorList>
            <person name="Doi Y."/>
        </authorList>
    </citation>
    <scope>NUCLEOTIDE SEQUENCE [LARGE SCALE GENOMIC DNA]</scope>
    <source>
        <strain evidence="2 3">1-RC-17-04017</strain>
    </source>
</reference>
<dbReference type="Pfam" id="PF10547">
    <property type="entry name" value="P22_AR_N"/>
    <property type="match status" value="1"/>
</dbReference>
<evidence type="ECO:0000313" key="2">
    <source>
        <dbReference type="EMBL" id="RDT57302.1"/>
    </source>
</evidence>
<name>A0ABD7GQ70_9ENTR</name>
<dbReference type="Proteomes" id="UP000255291">
    <property type="component" value="Unassembled WGS sequence"/>
</dbReference>
<sequence length="313" mass="35114">MNSLAIADRTINVPFYGNSLFVVEHNGEAYTPMKPIVEGMGLDWKSQHKKISQRFAKGMVEITIPSAGGMQSMICLALRKLAAWLNSISPNKVRPEIRDNVIRYQEECDDVLYQYWTKGSVVNPRKKTTVNERTPLRDAVNMLVGRKGLRYDDAYNIVHQRFNVESIDELDLEQIPMAVEYVHRMAMEGEFLGKQMELPMPKLDINIPLQWWIDNNPVVRSGNLSFGKSMCAPALDVTMPMLCGDNSTSSAIRLINILEAAGFDVSAPKAEIVAMRSHLANIEYGMKAIADACRRAGNKTISFRGAKAEFVIN</sequence>
<accession>A0ABD7GQ70</accession>
<gene>
    <name evidence="2" type="ORF">DXF87_23285</name>
</gene>
<dbReference type="InterPro" id="IPR018875">
    <property type="entry name" value="Antirepressor_Ant_N"/>
</dbReference>